<dbReference type="InterPro" id="IPR026099">
    <property type="entry name" value="Odf2-rel"/>
</dbReference>
<keyword evidence="5" id="KW-0217">Developmental protein</keyword>
<proteinExistence type="inferred from homology"/>
<feature type="coiled-coil region" evidence="19">
    <location>
        <begin position="927"/>
        <end position="1042"/>
    </location>
</feature>
<dbReference type="GO" id="GO:0031514">
    <property type="term" value="C:motile cilium"/>
    <property type="evidence" value="ECO:0007669"/>
    <property type="project" value="UniProtKB-SubCell"/>
</dbReference>
<reference evidence="23" key="2">
    <citation type="journal article" date="2013" name="Nat. Commun.">
        <title>Genome of the Chinese tree shrew.</title>
        <authorList>
            <person name="Fan Y."/>
            <person name="Huang Z.Y."/>
            <person name="Cao C.C."/>
            <person name="Chen C.S."/>
            <person name="Chen Y.X."/>
            <person name="Fan D.D."/>
            <person name="He J."/>
            <person name="Hou H.L."/>
            <person name="Hu L."/>
            <person name="Hu X.T."/>
            <person name="Jiang X.T."/>
            <person name="Lai R."/>
            <person name="Lang Y.S."/>
            <person name="Liang B."/>
            <person name="Liao S.G."/>
            <person name="Mu D."/>
            <person name="Ma Y.Y."/>
            <person name="Niu Y.Y."/>
            <person name="Sun X.Q."/>
            <person name="Xia J.Q."/>
            <person name="Xiao J."/>
            <person name="Xiong Z.Q."/>
            <person name="Xu L."/>
            <person name="Yang L."/>
            <person name="Zhang Y."/>
            <person name="Zhao W."/>
            <person name="Zhao X.D."/>
            <person name="Zheng Y.T."/>
            <person name="Zhou J.M."/>
            <person name="Zhu Y.B."/>
            <person name="Zhang G.J."/>
            <person name="Wang J."/>
            <person name="Yao Y.G."/>
        </authorList>
    </citation>
    <scope>NUCLEOTIDE SEQUENCE [LARGE SCALE GENOMIC DNA]</scope>
</reference>
<keyword evidence="14" id="KW-0966">Cell projection</keyword>
<dbReference type="PANTHER" id="PTHR23162">
    <property type="entry name" value="OUTER DENSE FIBER OF SPERM TAILS 2"/>
    <property type="match status" value="1"/>
</dbReference>
<comment type="function">
    <text evidence="15">Seems to be a major component of sperm tail outer dense fibers (ODF). ODFs are filamentous structures located on the outside of the axoneme in the midpiece and principal piece of the mammalian sperm tail and may help to maintain the passive elastic structures and elastic recoil of the sperm tail. May have a modulating influence on sperm motility. Functions as a general scaffold protein that is specifically localized at the distal/subdistal appendages of mother centrioles. Component of the centrosome matrix required for the localization of PLK1 and NIN to the centrosomes. Required for the formation and/or maintenance of normal CETN1 assembly.</text>
</comment>
<evidence type="ECO:0000256" key="17">
    <source>
        <dbReference type="ARBA" id="ARBA00041830"/>
    </source>
</evidence>
<dbReference type="GO" id="GO:0007283">
    <property type="term" value="P:spermatogenesis"/>
    <property type="evidence" value="ECO:0007669"/>
    <property type="project" value="UniProtKB-KW"/>
</dbReference>
<evidence type="ECO:0000313" key="22">
    <source>
        <dbReference type="EMBL" id="ELW61996.1"/>
    </source>
</evidence>
<dbReference type="GO" id="GO:0005814">
    <property type="term" value="C:centriole"/>
    <property type="evidence" value="ECO:0007669"/>
    <property type="project" value="UniProtKB-SubCell"/>
</dbReference>
<dbReference type="FunCoup" id="L9KH25">
    <property type="interactions" value="1377"/>
</dbReference>
<protein>
    <recommendedName>
        <fullName evidence="16">Outer dense fiber protein 2</fullName>
    </recommendedName>
    <alternativeName>
        <fullName evidence="17">Cenexin</fullName>
    </alternativeName>
    <alternativeName>
        <fullName evidence="18">Outer dense fiber of sperm tails protein 2</fullName>
    </alternativeName>
</protein>
<evidence type="ECO:0000256" key="19">
    <source>
        <dbReference type="SAM" id="Coils"/>
    </source>
</evidence>
<reference evidence="23" key="1">
    <citation type="submission" date="2012-07" db="EMBL/GenBank/DDBJ databases">
        <title>Genome of the Chinese tree shrew, a rising model animal genetically related to primates.</title>
        <authorList>
            <person name="Zhang G."/>
            <person name="Fan Y."/>
            <person name="Yao Y."/>
            <person name="Huang Z."/>
        </authorList>
    </citation>
    <scope>NUCLEOTIDE SEQUENCE [LARGE SCALE GENOMIC DNA]</scope>
</reference>
<evidence type="ECO:0000256" key="1">
    <source>
        <dbReference type="ARBA" id="ARBA00004114"/>
    </source>
</evidence>
<organism evidence="22 23">
    <name type="scientific">Tupaia chinensis</name>
    <name type="common">Chinese tree shrew</name>
    <name type="synonym">Tupaia belangeri chinensis</name>
    <dbReference type="NCBI Taxonomy" id="246437"/>
    <lineage>
        <taxon>Eukaryota</taxon>
        <taxon>Metazoa</taxon>
        <taxon>Chordata</taxon>
        <taxon>Craniata</taxon>
        <taxon>Vertebrata</taxon>
        <taxon>Euteleostomi</taxon>
        <taxon>Mammalia</taxon>
        <taxon>Eutheria</taxon>
        <taxon>Euarchontoglires</taxon>
        <taxon>Scandentia</taxon>
        <taxon>Tupaiidae</taxon>
        <taxon>Tupaia</taxon>
    </lineage>
</organism>
<dbReference type="GO" id="GO:0005813">
    <property type="term" value="C:centrosome"/>
    <property type="evidence" value="ECO:0007669"/>
    <property type="project" value="TreeGrafter"/>
</dbReference>
<dbReference type="CDD" id="cd06532">
    <property type="entry name" value="Glyco_transf_25"/>
    <property type="match status" value="1"/>
</dbReference>
<evidence type="ECO:0000256" key="7">
    <source>
        <dbReference type="ARBA" id="ARBA00022701"/>
    </source>
</evidence>
<evidence type="ECO:0000256" key="3">
    <source>
        <dbReference type="ARBA" id="ARBA00004647"/>
    </source>
</evidence>
<dbReference type="InParanoid" id="L9KH25"/>
<evidence type="ECO:0000256" key="6">
    <source>
        <dbReference type="ARBA" id="ARBA00022490"/>
    </source>
</evidence>
<dbReference type="InterPro" id="IPR002654">
    <property type="entry name" value="Glyco_trans_25"/>
</dbReference>
<dbReference type="EMBL" id="KB320843">
    <property type="protein sequence ID" value="ELW61996.1"/>
    <property type="molecule type" value="Genomic_DNA"/>
</dbReference>
<keyword evidence="13" id="KW-0206">Cytoskeleton</keyword>
<evidence type="ECO:0000256" key="9">
    <source>
        <dbReference type="ARBA" id="ARBA00022846"/>
    </source>
</evidence>
<evidence type="ECO:0000256" key="8">
    <source>
        <dbReference type="ARBA" id="ARBA00022782"/>
    </source>
</evidence>
<feature type="coiled-coil region" evidence="19">
    <location>
        <begin position="775"/>
        <end position="840"/>
    </location>
</feature>
<keyword evidence="7" id="KW-0493">Microtubule</keyword>
<dbReference type="eggNOG" id="ENOG502QUXQ">
    <property type="taxonomic scope" value="Eukaryota"/>
</dbReference>
<evidence type="ECO:0000256" key="13">
    <source>
        <dbReference type="ARBA" id="ARBA00023212"/>
    </source>
</evidence>
<keyword evidence="10" id="KW-0744">Spermatogenesis</keyword>
<dbReference type="Proteomes" id="UP000011518">
    <property type="component" value="Unassembled WGS sequence"/>
</dbReference>
<evidence type="ECO:0000256" key="10">
    <source>
        <dbReference type="ARBA" id="ARBA00022871"/>
    </source>
</evidence>
<evidence type="ECO:0000256" key="2">
    <source>
        <dbReference type="ARBA" id="ARBA00004230"/>
    </source>
</evidence>
<dbReference type="GO" id="GO:0000922">
    <property type="term" value="C:spindle pole"/>
    <property type="evidence" value="ECO:0007669"/>
    <property type="project" value="UniProtKB-SubCell"/>
</dbReference>
<evidence type="ECO:0000256" key="4">
    <source>
        <dbReference type="ARBA" id="ARBA00009316"/>
    </source>
</evidence>
<gene>
    <name evidence="22" type="ORF">TREES_T100004277</name>
</gene>
<evidence type="ECO:0000313" key="23">
    <source>
        <dbReference type="Proteomes" id="UP000011518"/>
    </source>
</evidence>
<dbReference type="GO" id="GO:0005874">
    <property type="term" value="C:microtubule"/>
    <property type="evidence" value="ECO:0007669"/>
    <property type="project" value="UniProtKB-KW"/>
</dbReference>
<evidence type="ECO:0000256" key="18">
    <source>
        <dbReference type="ARBA" id="ARBA00043200"/>
    </source>
</evidence>
<sequence length="1465" mass="167086">MELFSPPHHVIRQHHHVISEALLSATGVSCFRCATDHNVDNTTEMLQEWLAAVGGDYAAVVWRPEGEPRSYPDEEGPKHWTKERHQFLMELKQEALTFARGWGADYILPRQGWACDISIPKFADTDNILTNNQTLRLLLERGLPVVAPMLDSQTYYSNFWCGITPQGYYRRTAEYFPTKNRQRQGCFRVPMVHSTFLVSLRAEGAAQLAFYPPHPNYTWPFDDIIVFAFACQVAGVSVHVCNEYRYGYMNVPVKSHQGLEDEQVNFLHLILEALVDGPPMQASAHVSRPPKRPSKMGFDEVFVISLARRPDRRERMLSSLWEMEISGRVVEAVDGRTLNSSVIRSLGVDLLPGYQDPYSGRTLTKGEVGCFLSHYSIWEELEGLLRETSSSADSRDTVVPSECGKAHNSIMVPLGELVGGLEGLECQSAVAARSLARVVVFEDDVRFERNFKGRLEWLMEEVEAEKLPWDLIYLGRKQVNPEEEVAVEGLPGLVVAGYSYWTLAYALSLAGARKLLASQPLRRMLPVDEFLPIMFDQHPNEKYKAHFWPRDLRAFSAQPLLAAPTHYAGDAEWLSDTETSSPWDDDSGRLISWSGSQKSLRPSGDSGGAPGAGSSSCPRQEQPPTGTENRLLPQFPSCGKNGVTSLTQKKVLRTPCGAPSVTVTKSHKRGMKGDTVNVRRSVRVKTKVPWMPPGKSSARHVGCKWENPPHCLEITPPSSEKLVSVMRLSDLSTEDDDSGHCKMNRYDKKIDSLMNAVGCLKSEVKMQKGERQMAKRFLEERKEELEEVAHELAETEHENTVLRHNIERIKEEKDFTMLQKKHLQQEKECLMSKLVEAEMDGAAAAKQVMALKDTIGKLKTEKQMTCTDINTLTRQKELLLQKLSTFEETNRTLRDLLREQHCKEDSERLMEQQGALLKRLAEADSEKARLLLLLQDKDKEVEELLQEIQCEKAQAKTASELSKSMESMRGHLQAQLRCKEAENSRLCMQIKNLERSGNQHKAEVEAIMEQLKELKQKGDRDKETLKKAIRAQKERAEKSEEYAEQLHVQLADKVAAQGPEEGCGWRDLYVAEALSTLESWRSRYNQVVKDKGDLELEIIVLNDRVTDLVNQQQTLEEKMREDRDSLVERLHRQTAEYSAFKLENERLKASFAPMEDKLNQAHLEVQQLKASVKNYEGMIDNYKSQVMKTRLEADEVAAQLERCDKENKILKDEMNKEIEAARRQFQSQLADLQQLPDILKITEAKLAECQDQLQGYERKNIDLTAIISDLRSRIEHQGDKLEMAREKQQASQKENKQLSLKVDELERKLEATSAQNIEFLQVIAKREEAIHQSQLRLEEKTRECGSLARQLESAIEDARRQVEQTKEHALSKERASQNKILDLETQLSRTKTELSQLRRSRDDADRRYQSRLQDLKDRLEQSESTNRSMQNYVQFLKSSYANVFGDSPYTTYLTSSPIRSRSPPV</sequence>
<name>L9KH25_TUPCH</name>
<keyword evidence="9" id="KW-0282">Flagellum</keyword>
<keyword evidence="11 19" id="KW-0175">Coiled coil</keyword>
<dbReference type="Pfam" id="PF01755">
    <property type="entry name" value="Glyco_transf_25"/>
    <property type="match status" value="1"/>
</dbReference>
<evidence type="ECO:0000256" key="15">
    <source>
        <dbReference type="ARBA" id="ARBA00037601"/>
    </source>
</evidence>
<comment type="similarity">
    <text evidence="4">Belongs to the ODF2 family.</text>
</comment>
<evidence type="ECO:0000256" key="16">
    <source>
        <dbReference type="ARBA" id="ARBA00040458"/>
    </source>
</evidence>
<accession>L9KH25</accession>
<comment type="subcellular location">
    <subcellularLocation>
        <location evidence="2">Cell projection</location>
        <location evidence="2">Cilium</location>
        <location evidence="2">Flagellum</location>
    </subcellularLocation>
    <subcellularLocation>
        <location evidence="1">Cytoplasm</location>
        <location evidence="1">Cytoskeleton</location>
        <location evidence="1">Microtubule organizing center</location>
        <location evidence="1">Centrosome</location>
        <location evidence="1">Centriole</location>
    </subcellularLocation>
    <subcellularLocation>
        <location evidence="3">Cytoplasm</location>
        <location evidence="3">Cytoskeleton</location>
        <location evidence="3">Spindle pole</location>
    </subcellularLocation>
</comment>
<dbReference type="STRING" id="246437.L9KH25"/>
<feature type="region of interest" description="Disordered" evidence="20">
    <location>
        <begin position="576"/>
        <end position="636"/>
    </location>
</feature>
<evidence type="ECO:0000256" key="20">
    <source>
        <dbReference type="SAM" id="MobiDB-lite"/>
    </source>
</evidence>
<evidence type="ECO:0000259" key="21">
    <source>
        <dbReference type="Pfam" id="PF01755"/>
    </source>
</evidence>
<keyword evidence="6" id="KW-0963">Cytoplasm</keyword>
<dbReference type="GO" id="GO:0030154">
    <property type="term" value="P:cell differentiation"/>
    <property type="evidence" value="ECO:0007669"/>
    <property type="project" value="UniProtKB-KW"/>
</dbReference>
<keyword evidence="8" id="KW-0221">Differentiation</keyword>
<keyword evidence="12" id="KW-0969">Cilium</keyword>
<evidence type="ECO:0000256" key="12">
    <source>
        <dbReference type="ARBA" id="ARBA00023069"/>
    </source>
</evidence>
<evidence type="ECO:0000256" key="11">
    <source>
        <dbReference type="ARBA" id="ARBA00023054"/>
    </source>
</evidence>
<evidence type="ECO:0000256" key="14">
    <source>
        <dbReference type="ARBA" id="ARBA00023273"/>
    </source>
</evidence>
<feature type="coiled-coil region" evidence="19">
    <location>
        <begin position="1158"/>
        <end position="1432"/>
    </location>
</feature>
<feature type="compositionally biased region" description="Polar residues" evidence="20">
    <location>
        <begin position="617"/>
        <end position="628"/>
    </location>
</feature>
<keyword evidence="23" id="KW-1185">Reference proteome</keyword>
<dbReference type="PANTHER" id="PTHR23162:SF8">
    <property type="entry name" value="OUTER DENSE FIBER PROTEIN 2"/>
    <property type="match status" value="1"/>
</dbReference>
<evidence type="ECO:0000256" key="5">
    <source>
        <dbReference type="ARBA" id="ARBA00022473"/>
    </source>
</evidence>
<dbReference type="GO" id="GO:1902017">
    <property type="term" value="P:regulation of cilium assembly"/>
    <property type="evidence" value="ECO:0007669"/>
    <property type="project" value="TreeGrafter"/>
</dbReference>
<feature type="domain" description="Glycosyl transferase family 25" evidence="21">
    <location>
        <begin position="299"/>
        <end position="380"/>
    </location>
</feature>